<keyword evidence="6" id="KW-1185">Reference proteome</keyword>
<dbReference type="Proteomes" id="UP000500857">
    <property type="component" value="Chromosome"/>
</dbReference>
<dbReference type="GO" id="GO:0016757">
    <property type="term" value="F:glycosyltransferase activity"/>
    <property type="evidence" value="ECO:0007669"/>
    <property type="project" value="UniProtKB-KW"/>
</dbReference>
<evidence type="ECO:0000313" key="6">
    <source>
        <dbReference type="Proteomes" id="UP000500857"/>
    </source>
</evidence>
<dbReference type="RefSeq" id="WP_168567342.1">
    <property type="nucleotide sequence ID" value="NZ_CP051167.1"/>
</dbReference>
<evidence type="ECO:0000259" key="3">
    <source>
        <dbReference type="Pfam" id="PF00534"/>
    </source>
</evidence>
<evidence type="ECO:0000256" key="1">
    <source>
        <dbReference type="ARBA" id="ARBA00022676"/>
    </source>
</evidence>
<dbReference type="KEGG" id="oxy:HCG48_00095"/>
<dbReference type="SUPFAM" id="SSF53756">
    <property type="entry name" value="UDP-Glycosyltransferase/glycogen phosphorylase"/>
    <property type="match status" value="1"/>
</dbReference>
<dbReference type="PANTHER" id="PTHR12526:SF510">
    <property type="entry name" value="D-INOSITOL 3-PHOSPHATE GLYCOSYLTRANSFERASE"/>
    <property type="match status" value="1"/>
</dbReference>
<evidence type="ECO:0000313" key="5">
    <source>
        <dbReference type="EMBL" id="QIZ69184.1"/>
    </source>
</evidence>
<gene>
    <name evidence="5" type="ORF">HCG48_00095</name>
</gene>
<dbReference type="EMBL" id="CP051167">
    <property type="protein sequence ID" value="QIZ69184.1"/>
    <property type="molecule type" value="Genomic_DNA"/>
</dbReference>
<reference evidence="5 6" key="1">
    <citation type="submission" date="2020-04" db="EMBL/GenBank/DDBJ databases">
        <authorList>
            <person name="Basu S."/>
            <person name="Maruthanayagam V."/>
            <person name="Chakraborty S."/>
            <person name="Pramanik A."/>
            <person name="Mukherjee J."/>
            <person name="Brink B."/>
        </authorList>
    </citation>
    <scope>NUCLEOTIDE SEQUENCE [LARGE SCALE GENOMIC DNA]</scope>
    <source>
        <strain evidence="5 6">AP17</strain>
    </source>
</reference>
<dbReference type="PANTHER" id="PTHR12526">
    <property type="entry name" value="GLYCOSYLTRANSFERASE"/>
    <property type="match status" value="1"/>
</dbReference>
<organism evidence="5 6">
    <name type="scientific">Oxynema aestuarii AP17</name>
    <dbReference type="NCBI Taxonomy" id="2064643"/>
    <lineage>
        <taxon>Bacteria</taxon>
        <taxon>Bacillati</taxon>
        <taxon>Cyanobacteriota</taxon>
        <taxon>Cyanophyceae</taxon>
        <taxon>Oscillatoriophycideae</taxon>
        <taxon>Oscillatoriales</taxon>
        <taxon>Oscillatoriaceae</taxon>
        <taxon>Oxynema</taxon>
        <taxon>Oxynema aestuarii</taxon>
    </lineage>
</organism>
<dbReference type="Gene3D" id="3.40.50.2000">
    <property type="entry name" value="Glycogen Phosphorylase B"/>
    <property type="match status" value="2"/>
</dbReference>
<proteinExistence type="predicted"/>
<feature type="domain" description="Glycosyltransferase subfamily 4-like N-terminal" evidence="4">
    <location>
        <begin position="40"/>
        <end position="172"/>
    </location>
</feature>
<feature type="domain" description="Glycosyl transferase family 1" evidence="3">
    <location>
        <begin position="187"/>
        <end position="341"/>
    </location>
</feature>
<dbReference type="InterPro" id="IPR028098">
    <property type="entry name" value="Glyco_trans_4-like_N"/>
</dbReference>
<evidence type="ECO:0000256" key="2">
    <source>
        <dbReference type="ARBA" id="ARBA00022679"/>
    </source>
</evidence>
<protein>
    <submittedName>
        <fullName evidence="5">Glycosyltransferase family 4 protein</fullName>
    </submittedName>
</protein>
<name>A0A6H1TRG7_9CYAN</name>
<accession>A0A6H1TRG7</accession>
<dbReference type="InterPro" id="IPR001296">
    <property type="entry name" value="Glyco_trans_1"/>
</dbReference>
<dbReference type="Pfam" id="PF00534">
    <property type="entry name" value="Glycos_transf_1"/>
    <property type="match status" value="1"/>
</dbReference>
<sequence>MDSSSAIAPTRLHVTMLGPTLRQKGGVAAVEEAIFRHAPPELKIDHIVTHEEGSIARRLQVFATGLKELAAQLGRGETDLVHIHFAERGSVFRKAIALSVVRRFGKPAILHAHGSEFHTFYQNLAPVWRSAIARIFRQSSYLIVLSESWKTFYVEQLNLDPDRVIPIPNPVEIPPEVPDRRAQTTVNFLFLGRIGQRKGAFDAIEAFAALPPDRRDRATLTMAGDGEIERARDRVSQLNLGDRITFPGWVDPVRRAQLLAEASVFVLPSYNEGLPMALLESMSWALPAIATPVGGIAEVLTPDETGWLVTPGAIAELSAAMQQAIDNEPLRIRLGINARHRVEPLDVKTYCDRLHHLYRSALESPSK</sequence>
<dbReference type="AlphaFoldDB" id="A0A6H1TRG7"/>
<keyword evidence="2 5" id="KW-0808">Transferase</keyword>
<dbReference type="Pfam" id="PF13439">
    <property type="entry name" value="Glyco_transf_4"/>
    <property type="match status" value="1"/>
</dbReference>
<keyword evidence="1" id="KW-0328">Glycosyltransferase</keyword>
<evidence type="ECO:0000259" key="4">
    <source>
        <dbReference type="Pfam" id="PF13439"/>
    </source>
</evidence>
<dbReference type="CDD" id="cd03801">
    <property type="entry name" value="GT4_PimA-like"/>
    <property type="match status" value="1"/>
</dbReference>